<dbReference type="InterPro" id="IPR036271">
    <property type="entry name" value="Tet_transcr_reg_TetR-rel_C_sf"/>
</dbReference>
<dbReference type="InterPro" id="IPR009057">
    <property type="entry name" value="Homeodomain-like_sf"/>
</dbReference>
<comment type="caution">
    <text evidence="7">The sequence shown here is derived from an EMBL/GenBank/DDBJ whole genome shotgun (WGS) entry which is preliminary data.</text>
</comment>
<evidence type="ECO:0000256" key="3">
    <source>
        <dbReference type="ARBA" id="ARBA00023163"/>
    </source>
</evidence>
<evidence type="ECO:0000313" key="7">
    <source>
        <dbReference type="EMBL" id="MCI4684101.1"/>
    </source>
</evidence>
<keyword evidence="3" id="KW-0804">Transcription</keyword>
<feature type="domain" description="HTH tetR-type" evidence="6">
    <location>
        <begin position="26"/>
        <end position="86"/>
    </location>
</feature>
<sequence>MPTRNGARRGIAGRTASVHRDTPDPENGRLRALVTIAEVFRRFGYEAATMSILSRETGLGRSSLYHYFPRGKQEMALAIFDLAEIFLRDDLVARLGGEGSLEQRIDRYVARLKEYYCDGAVGCVFASLTLHDCPPPVAARVSALMSVWIDELASRFAELGLPSARDLAARTIRNVQGGLVVALATRDRGQFDAAMADLREAVLNLRG</sequence>
<evidence type="ECO:0000256" key="5">
    <source>
        <dbReference type="SAM" id="MobiDB-lite"/>
    </source>
</evidence>
<gene>
    <name evidence="7" type="ORF">K2U94_15255</name>
</gene>
<keyword evidence="2 4" id="KW-0238">DNA-binding</keyword>
<dbReference type="PROSITE" id="PS50977">
    <property type="entry name" value="HTH_TETR_2"/>
    <property type="match status" value="1"/>
</dbReference>
<dbReference type="RefSeq" id="WP_243068012.1">
    <property type="nucleotide sequence ID" value="NZ_JAIVFK010000021.1"/>
</dbReference>
<accession>A0ABS9Z935</accession>
<evidence type="ECO:0000256" key="2">
    <source>
        <dbReference type="ARBA" id="ARBA00023125"/>
    </source>
</evidence>
<organism evidence="7 8">
    <name type="scientific">Candidatus Rhodoblastus alkanivorans</name>
    <dbReference type="NCBI Taxonomy" id="2954117"/>
    <lineage>
        <taxon>Bacteria</taxon>
        <taxon>Pseudomonadati</taxon>
        <taxon>Pseudomonadota</taxon>
        <taxon>Alphaproteobacteria</taxon>
        <taxon>Hyphomicrobiales</taxon>
        <taxon>Rhodoblastaceae</taxon>
        <taxon>Rhodoblastus</taxon>
    </lineage>
</organism>
<keyword evidence="8" id="KW-1185">Reference proteome</keyword>
<dbReference type="Gene3D" id="1.10.357.10">
    <property type="entry name" value="Tetracycline Repressor, domain 2"/>
    <property type="match status" value="1"/>
</dbReference>
<dbReference type="Pfam" id="PF00440">
    <property type="entry name" value="TetR_N"/>
    <property type="match status" value="1"/>
</dbReference>
<reference evidence="7" key="1">
    <citation type="journal article" date="2022" name="ISME J.">
        <title>Identification of active gaseous-alkane degraders at natural gas seeps.</title>
        <authorList>
            <person name="Farhan Ul Haque M."/>
            <person name="Hernandez M."/>
            <person name="Crombie A.T."/>
            <person name="Murrell J.C."/>
        </authorList>
    </citation>
    <scope>NUCLEOTIDE SEQUENCE</scope>
    <source>
        <strain evidence="7">PC2</strain>
    </source>
</reference>
<feature type="region of interest" description="Disordered" evidence="5">
    <location>
        <begin position="1"/>
        <end position="26"/>
    </location>
</feature>
<dbReference type="EMBL" id="JAIVFP010000001">
    <property type="protein sequence ID" value="MCI4684101.1"/>
    <property type="molecule type" value="Genomic_DNA"/>
</dbReference>
<proteinExistence type="predicted"/>
<dbReference type="SUPFAM" id="SSF46689">
    <property type="entry name" value="Homeodomain-like"/>
    <property type="match status" value="1"/>
</dbReference>
<dbReference type="InterPro" id="IPR001647">
    <property type="entry name" value="HTH_TetR"/>
</dbReference>
<keyword evidence="1" id="KW-0805">Transcription regulation</keyword>
<feature type="DNA-binding region" description="H-T-H motif" evidence="4">
    <location>
        <begin position="49"/>
        <end position="68"/>
    </location>
</feature>
<protein>
    <submittedName>
        <fullName evidence="7">TetR/AcrR family transcriptional regulator</fullName>
    </submittedName>
</protein>
<dbReference type="PANTHER" id="PTHR47506:SF3">
    <property type="entry name" value="HTH-TYPE TRANSCRIPTIONAL REGULATOR LMRA"/>
    <property type="match status" value="1"/>
</dbReference>
<name>A0ABS9Z935_9HYPH</name>
<evidence type="ECO:0000256" key="1">
    <source>
        <dbReference type="ARBA" id="ARBA00023015"/>
    </source>
</evidence>
<dbReference type="Proteomes" id="UP001139104">
    <property type="component" value="Unassembled WGS sequence"/>
</dbReference>
<dbReference type="PANTHER" id="PTHR47506">
    <property type="entry name" value="TRANSCRIPTIONAL REGULATORY PROTEIN"/>
    <property type="match status" value="1"/>
</dbReference>
<evidence type="ECO:0000313" key="8">
    <source>
        <dbReference type="Proteomes" id="UP001139104"/>
    </source>
</evidence>
<evidence type="ECO:0000259" key="6">
    <source>
        <dbReference type="PROSITE" id="PS50977"/>
    </source>
</evidence>
<dbReference type="SUPFAM" id="SSF48498">
    <property type="entry name" value="Tetracyclin repressor-like, C-terminal domain"/>
    <property type="match status" value="1"/>
</dbReference>
<evidence type="ECO:0000256" key="4">
    <source>
        <dbReference type="PROSITE-ProRule" id="PRU00335"/>
    </source>
</evidence>